<feature type="domain" description="Response regulatory" evidence="6">
    <location>
        <begin position="3"/>
        <end position="120"/>
    </location>
</feature>
<dbReference type="PANTHER" id="PTHR43280">
    <property type="entry name" value="ARAC-FAMILY TRANSCRIPTIONAL REGULATOR"/>
    <property type="match status" value="1"/>
</dbReference>
<evidence type="ECO:0000256" key="1">
    <source>
        <dbReference type="ARBA" id="ARBA00023015"/>
    </source>
</evidence>
<protein>
    <submittedName>
        <fullName evidence="7">Response regulator</fullName>
    </submittedName>
</protein>
<keyword evidence="8" id="KW-1185">Reference proteome</keyword>
<dbReference type="PANTHER" id="PTHR43280:SF28">
    <property type="entry name" value="HTH-TYPE TRANSCRIPTIONAL ACTIVATOR RHAS"/>
    <property type="match status" value="1"/>
</dbReference>
<dbReference type="SMART" id="SM00448">
    <property type="entry name" value="REC"/>
    <property type="match status" value="1"/>
</dbReference>
<dbReference type="Pfam" id="PF00072">
    <property type="entry name" value="Response_reg"/>
    <property type="match status" value="1"/>
</dbReference>
<evidence type="ECO:0000256" key="2">
    <source>
        <dbReference type="ARBA" id="ARBA00023125"/>
    </source>
</evidence>
<dbReference type="InterPro" id="IPR011006">
    <property type="entry name" value="CheY-like_superfamily"/>
</dbReference>
<dbReference type="SUPFAM" id="SSF46689">
    <property type="entry name" value="Homeodomain-like"/>
    <property type="match status" value="1"/>
</dbReference>
<reference evidence="7 8" key="1">
    <citation type="submission" date="2019-02" db="EMBL/GenBank/DDBJ databases">
        <title>Complete Genome Sequence and Methylome Analysis of free living Spirochaetas.</title>
        <authorList>
            <person name="Fomenkov A."/>
            <person name="Dubinina G."/>
            <person name="Leshcheva N."/>
            <person name="Mikheeva N."/>
            <person name="Grabovich M."/>
            <person name="Vincze T."/>
            <person name="Roberts R.J."/>
        </authorList>
    </citation>
    <scope>NUCLEOTIDE SEQUENCE [LARGE SCALE GENOMIC DNA]</scope>
    <source>
        <strain evidence="7 8">K2</strain>
    </source>
</reference>
<dbReference type="PROSITE" id="PS01124">
    <property type="entry name" value="HTH_ARAC_FAMILY_2"/>
    <property type="match status" value="1"/>
</dbReference>
<dbReference type="CDD" id="cd17536">
    <property type="entry name" value="REC_YesN-like"/>
    <property type="match status" value="1"/>
</dbReference>
<feature type="domain" description="HTH araC/xylS-type" evidence="5">
    <location>
        <begin position="412"/>
        <end position="510"/>
    </location>
</feature>
<evidence type="ECO:0000259" key="5">
    <source>
        <dbReference type="PROSITE" id="PS01124"/>
    </source>
</evidence>
<keyword evidence="3" id="KW-0804">Transcription</keyword>
<organism evidence="7 8">
    <name type="scientific">Oceanispirochaeta crateris</name>
    <dbReference type="NCBI Taxonomy" id="2518645"/>
    <lineage>
        <taxon>Bacteria</taxon>
        <taxon>Pseudomonadati</taxon>
        <taxon>Spirochaetota</taxon>
        <taxon>Spirochaetia</taxon>
        <taxon>Spirochaetales</taxon>
        <taxon>Spirochaetaceae</taxon>
        <taxon>Oceanispirochaeta</taxon>
    </lineage>
</organism>
<dbReference type="PROSITE" id="PS50110">
    <property type="entry name" value="RESPONSE_REGULATORY"/>
    <property type="match status" value="1"/>
</dbReference>
<evidence type="ECO:0000313" key="7">
    <source>
        <dbReference type="EMBL" id="QEN09434.1"/>
    </source>
</evidence>
<dbReference type="OrthoDB" id="327083at2"/>
<dbReference type="Proteomes" id="UP000324209">
    <property type="component" value="Chromosome"/>
</dbReference>
<evidence type="ECO:0000313" key="8">
    <source>
        <dbReference type="Proteomes" id="UP000324209"/>
    </source>
</evidence>
<sequence>MYKVLVVDDEEIIRKSIIKKLNKMQIDFIWIKDASNIDSAYMLISEELPDIIICDIRIGNRFGFELITKISDQKIDSEIIIISGYSDFSYAKKSLSLNVNDYLLKPIDSDDLKLAIHRSISKIHLKRSNREYSEIATIVSESRNNWKILMESKNENTINHASDQKSKKQNSLYQSLSIYAPLVEEQLFLITIANSIENSRYWNRQKNSFLMKISEHEYHILFLVDQIQLSVNQERILVLAETIHQQLSKISSEAPTIGLGRSNLTHYNSMKDSRFMMKHKILFPEKRVITYDDIVMLKNSGKLEIVDTQQLTHLIRQSDIRRIIEFLEKIKKDLNDGGFGYGVYESVFQKLFSILGDSIQDSQYVSVLQTDQKVYEFNNVESLFDHIKMIFSKVVLEENLDFGTDYRQKRVFLFKAYIDDNFTNPLSLQDYCNKQNLNISYLSKEFKNLIGVNYQCYLLGLRIEKAKEYLQETDEKIGDISLLIGFQDQHHFSRTFKKLTGKSPRDFRNDALKKKRSPIIKPLH</sequence>
<dbReference type="KEGG" id="ock:EXM22_16140"/>
<dbReference type="InterPro" id="IPR009057">
    <property type="entry name" value="Homeodomain-like_sf"/>
</dbReference>
<dbReference type="InterPro" id="IPR001789">
    <property type="entry name" value="Sig_transdc_resp-reg_receiver"/>
</dbReference>
<dbReference type="GO" id="GO:0043565">
    <property type="term" value="F:sequence-specific DNA binding"/>
    <property type="evidence" value="ECO:0007669"/>
    <property type="project" value="InterPro"/>
</dbReference>
<dbReference type="InterPro" id="IPR018062">
    <property type="entry name" value="HTH_AraC-typ_CS"/>
</dbReference>
<gene>
    <name evidence="7" type="ORF">EXM22_16140</name>
</gene>
<feature type="modified residue" description="4-aspartylphosphate" evidence="4">
    <location>
        <position position="55"/>
    </location>
</feature>
<dbReference type="EMBL" id="CP036150">
    <property type="protein sequence ID" value="QEN09434.1"/>
    <property type="molecule type" value="Genomic_DNA"/>
</dbReference>
<accession>A0A5C1QS22</accession>
<dbReference type="PRINTS" id="PR00032">
    <property type="entry name" value="HTHARAC"/>
</dbReference>
<proteinExistence type="predicted"/>
<dbReference type="Gene3D" id="1.10.10.60">
    <property type="entry name" value="Homeodomain-like"/>
    <property type="match status" value="2"/>
</dbReference>
<dbReference type="RefSeq" id="WP_149487509.1">
    <property type="nucleotide sequence ID" value="NZ_CP036150.1"/>
</dbReference>
<keyword evidence="1" id="KW-0805">Transcription regulation</keyword>
<evidence type="ECO:0000256" key="3">
    <source>
        <dbReference type="ARBA" id="ARBA00023163"/>
    </source>
</evidence>
<dbReference type="SUPFAM" id="SSF52172">
    <property type="entry name" value="CheY-like"/>
    <property type="match status" value="1"/>
</dbReference>
<name>A0A5C1QS22_9SPIO</name>
<dbReference type="InterPro" id="IPR018060">
    <property type="entry name" value="HTH_AraC"/>
</dbReference>
<dbReference type="Pfam" id="PF12833">
    <property type="entry name" value="HTH_18"/>
    <property type="match status" value="1"/>
</dbReference>
<evidence type="ECO:0000256" key="4">
    <source>
        <dbReference type="PROSITE-ProRule" id="PRU00169"/>
    </source>
</evidence>
<evidence type="ECO:0000259" key="6">
    <source>
        <dbReference type="PROSITE" id="PS50110"/>
    </source>
</evidence>
<dbReference type="PROSITE" id="PS00041">
    <property type="entry name" value="HTH_ARAC_FAMILY_1"/>
    <property type="match status" value="1"/>
</dbReference>
<keyword evidence="4" id="KW-0597">Phosphoprotein</keyword>
<dbReference type="GO" id="GO:0003700">
    <property type="term" value="F:DNA-binding transcription factor activity"/>
    <property type="evidence" value="ECO:0007669"/>
    <property type="project" value="InterPro"/>
</dbReference>
<keyword evidence="2" id="KW-0238">DNA-binding</keyword>
<dbReference type="InterPro" id="IPR020449">
    <property type="entry name" value="Tscrpt_reg_AraC-type_HTH"/>
</dbReference>
<dbReference type="AlphaFoldDB" id="A0A5C1QS22"/>
<dbReference type="Gene3D" id="3.40.50.2300">
    <property type="match status" value="1"/>
</dbReference>
<dbReference type="GO" id="GO:0000160">
    <property type="term" value="P:phosphorelay signal transduction system"/>
    <property type="evidence" value="ECO:0007669"/>
    <property type="project" value="InterPro"/>
</dbReference>
<dbReference type="SMART" id="SM00342">
    <property type="entry name" value="HTH_ARAC"/>
    <property type="match status" value="1"/>
</dbReference>